<dbReference type="CDD" id="cd16936">
    <property type="entry name" value="HATPase_RsbW-like"/>
    <property type="match status" value="1"/>
</dbReference>
<dbReference type="EMBL" id="JBHSNW010000027">
    <property type="protein sequence ID" value="MFC5820795.1"/>
    <property type="molecule type" value="Genomic_DNA"/>
</dbReference>
<accession>A0ABW1C7P0</accession>
<keyword evidence="2" id="KW-0067">ATP-binding</keyword>
<keyword evidence="2" id="KW-0547">Nucleotide-binding</keyword>
<dbReference type="Proteomes" id="UP001596096">
    <property type="component" value="Unassembled WGS sequence"/>
</dbReference>
<protein>
    <submittedName>
        <fullName evidence="2">ATP-binding protein</fullName>
    </submittedName>
</protein>
<proteinExistence type="predicted"/>
<dbReference type="RefSeq" id="WP_219545627.1">
    <property type="nucleotide sequence ID" value="NZ_JAHKRN010000017.1"/>
</dbReference>
<dbReference type="InterPro" id="IPR003594">
    <property type="entry name" value="HATPase_dom"/>
</dbReference>
<dbReference type="PANTHER" id="PTHR35526:SF3">
    <property type="entry name" value="ANTI-SIGMA-F FACTOR RSBW"/>
    <property type="match status" value="1"/>
</dbReference>
<evidence type="ECO:0000313" key="3">
    <source>
        <dbReference type="Proteomes" id="UP001596096"/>
    </source>
</evidence>
<sequence>MDRTTNLHTTTHPACRTFPGVTTQVREARRFVTSYLADRAGADIAALVISELATNAVRHSRSGAAGGTFGIAVHTRYDLVVLAVLDEGGPSVPRLHQAQDHELNGRGLHLVERLTTRWGVRGDGHGRTVWALLRLAPESQVTSARTTGHNRR</sequence>
<keyword evidence="3" id="KW-1185">Reference proteome</keyword>
<dbReference type="InterPro" id="IPR050267">
    <property type="entry name" value="Anti-sigma-factor_SerPK"/>
</dbReference>
<feature type="domain" description="Histidine kinase/HSP90-like ATPase" evidence="1">
    <location>
        <begin position="22"/>
        <end position="131"/>
    </location>
</feature>
<dbReference type="GO" id="GO:0005524">
    <property type="term" value="F:ATP binding"/>
    <property type="evidence" value="ECO:0007669"/>
    <property type="project" value="UniProtKB-KW"/>
</dbReference>
<name>A0ABW1C7P0_9ACTN</name>
<comment type="caution">
    <text evidence="2">The sequence shown here is derived from an EMBL/GenBank/DDBJ whole genome shotgun (WGS) entry which is preliminary data.</text>
</comment>
<reference evidence="3" key="1">
    <citation type="journal article" date="2019" name="Int. J. Syst. Evol. Microbiol.">
        <title>The Global Catalogue of Microorganisms (GCM) 10K type strain sequencing project: providing services to taxonomists for standard genome sequencing and annotation.</title>
        <authorList>
            <consortium name="The Broad Institute Genomics Platform"/>
            <consortium name="The Broad Institute Genome Sequencing Center for Infectious Disease"/>
            <person name="Wu L."/>
            <person name="Ma J."/>
        </authorList>
    </citation>
    <scope>NUCLEOTIDE SEQUENCE [LARGE SCALE GENOMIC DNA]</scope>
    <source>
        <strain evidence="3">CGMCC 4.7106</strain>
    </source>
</reference>
<dbReference type="Pfam" id="PF13581">
    <property type="entry name" value="HATPase_c_2"/>
    <property type="match status" value="1"/>
</dbReference>
<organism evidence="2 3">
    <name type="scientific">Nonomuraea harbinensis</name>
    <dbReference type="NCBI Taxonomy" id="1286938"/>
    <lineage>
        <taxon>Bacteria</taxon>
        <taxon>Bacillati</taxon>
        <taxon>Actinomycetota</taxon>
        <taxon>Actinomycetes</taxon>
        <taxon>Streptosporangiales</taxon>
        <taxon>Streptosporangiaceae</taxon>
        <taxon>Nonomuraea</taxon>
    </lineage>
</organism>
<dbReference type="PANTHER" id="PTHR35526">
    <property type="entry name" value="ANTI-SIGMA-F FACTOR RSBW-RELATED"/>
    <property type="match status" value="1"/>
</dbReference>
<evidence type="ECO:0000259" key="1">
    <source>
        <dbReference type="Pfam" id="PF13581"/>
    </source>
</evidence>
<gene>
    <name evidence="2" type="ORF">ACFPUY_37350</name>
</gene>
<evidence type="ECO:0000313" key="2">
    <source>
        <dbReference type="EMBL" id="MFC5820795.1"/>
    </source>
</evidence>